<evidence type="ECO:0000313" key="1">
    <source>
        <dbReference type="EMBL" id="SVA57186.1"/>
    </source>
</evidence>
<dbReference type="InterPro" id="IPR018699">
    <property type="entry name" value="DUF2203"/>
</dbReference>
<evidence type="ECO:0008006" key="2">
    <source>
        <dbReference type="Google" id="ProtNLM"/>
    </source>
</evidence>
<accession>A0A381WXB6</accession>
<sequence>MHPYRIFTLALANIAVLEVATLTRRAQRLIEEVRYEYRGDEPGATESLQDEMRSILGGWQDAVLKLGGEPKGLFTVDFRSPDPNVLWCWTVDESEICHRHFTWESFKDRCRLVKGERSWPSLN</sequence>
<name>A0A381WXB6_9ZZZZ</name>
<dbReference type="AlphaFoldDB" id="A0A381WXB6"/>
<dbReference type="Pfam" id="PF09969">
    <property type="entry name" value="DUF2203"/>
    <property type="match status" value="1"/>
</dbReference>
<proteinExistence type="predicted"/>
<gene>
    <name evidence="1" type="ORF">METZ01_LOCUS110040</name>
</gene>
<dbReference type="EMBL" id="UINC01013197">
    <property type="protein sequence ID" value="SVA57186.1"/>
    <property type="molecule type" value="Genomic_DNA"/>
</dbReference>
<organism evidence="1">
    <name type="scientific">marine metagenome</name>
    <dbReference type="NCBI Taxonomy" id="408172"/>
    <lineage>
        <taxon>unclassified sequences</taxon>
        <taxon>metagenomes</taxon>
        <taxon>ecological metagenomes</taxon>
    </lineage>
</organism>
<reference evidence="1" key="1">
    <citation type="submission" date="2018-05" db="EMBL/GenBank/DDBJ databases">
        <authorList>
            <person name="Lanie J.A."/>
            <person name="Ng W.-L."/>
            <person name="Kazmierczak K.M."/>
            <person name="Andrzejewski T.M."/>
            <person name="Davidsen T.M."/>
            <person name="Wayne K.J."/>
            <person name="Tettelin H."/>
            <person name="Glass J.I."/>
            <person name="Rusch D."/>
            <person name="Podicherti R."/>
            <person name="Tsui H.-C.T."/>
            <person name="Winkler M.E."/>
        </authorList>
    </citation>
    <scope>NUCLEOTIDE SEQUENCE</scope>
</reference>
<protein>
    <recommendedName>
        <fullName evidence="2">DUF2203 family protein</fullName>
    </recommendedName>
</protein>